<feature type="region of interest" description="Disordered" evidence="1">
    <location>
        <begin position="1"/>
        <end position="44"/>
    </location>
</feature>
<name>A0A8S9NDT5_BRACR</name>
<accession>A0A8S9NDT5</accession>
<dbReference type="Proteomes" id="UP000712600">
    <property type="component" value="Unassembled WGS sequence"/>
</dbReference>
<protein>
    <submittedName>
        <fullName evidence="2">Uncharacterized protein</fullName>
    </submittedName>
</protein>
<proteinExistence type="predicted"/>
<evidence type="ECO:0000313" key="3">
    <source>
        <dbReference type="Proteomes" id="UP000712600"/>
    </source>
</evidence>
<gene>
    <name evidence="2" type="ORF">F2Q69_00043160</name>
</gene>
<sequence length="171" mass="19333">MENIELGRASIDEDAILSSDVETKESTDTELPTSIDTAQPEAGKSSLTELINEEVVQTDPMAQLSNETSQTKQGTEIPVEINPTLIKGEEIKLPLQDYLDPGGTYSAIKIPGDDTKKSKFNPDYYCMVRRNPFRGSLSEHPQDHIEEIGERWIGMEDKDAWMEMDYQEHFH</sequence>
<evidence type="ECO:0000313" key="2">
    <source>
        <dbReference type="EMBL" id="KAF3503284.1"/>
    </source>
</evidence>
<reference evidence="2" key="1">
    <citation type="submission" date="2019-12" db="EMBL/GenBank/DDBJ databases">
        <title>Genome sequencing and annotation of Brassica cretica.</title>
        <authorList>
            <person name="Studholme D.J."/>
            <person name="Sarris P."/>
        </authorList>
    </citation>
    <scope>NUCLEOTIDE SEQUENCE</scope>
    <source>
        <strain evidence="2">PFS-109/04</strain>
        <tissue evidence="2">Leaf</tissue>
    </source>
</reference>
<dbReference type="AlphaFoldDB" id="A0A8S9NDT5"/>
<comment type="caution">
    <text evidence="2">The sequence shown here is derived from an EMBL/GenBank/DDBJ whole genome shotgun (WGS) entry which is preliminary data.</text>
</comment>
<evidence type="ECO:0000256" key="1">
    <source>
        <dbReference type="SAM" id="MobiDB-lite"/>
    </source>
</evidence>
<organism evidence="2 3">
    <name type="scientific">Brassica cretica</name>
    <name type="common">Mustard</name>
    <dbReference type="NCBI Taxonomy" id="69181"/>
    <lineage>
        <taxon>Eukaryota</taxon>
        <taxon>Viridiplantae</taxon>
        <taxon>Streptophyta</taxon>
        <taxon>Embryophyta</taxon>
        <taxon>Tracheophyta</taxon>
        <taxon>Spermatophyta</taxon>
        <taxon>Magnoliopsida</taxon>
        <taxon>eudicotyledons</taxon>
        <taxon>Gunneridae</taxon>
        <taxon>Pentapetalae</taxon>
        <taxon>rosids</taxon>
        <taxon>malvids</taxon>
        <taxon>Brassicales</taxon>
        <taxon>Brassicaceae</taxon>
        <taxon>Brassiceae</taxon>
        <taxon>Brassica</taxon>
    </lineage>
</organism>
<dbReference type="EMBL" id="QGKX02001621">
    <property type="protein sequence ID" value="KAF3503284.1"/>
    <property type="molecule type" value="Genomic_DNA"/>
</dbReference>